<evidence type="ECO:0000259" key="5">
    <source>
        <dbReference type="PROSITE" id="PS50977"/>
    </source>
</evidence>
<protein>
    <submittedName>
        <fullName evidence="7">TetR family transcriptional regulator</fullName>
    </submittedName>
</protein>
<reference evidence="7 8" key="2">
    <citation type="submission" date="2014-07" db="EMBL/GenBank/DDBJ databases">
        <authorList>
            <person name="Zhang J.E."/>
            <person name="Yang H."/>
            <person name="Guo J."/>
            <person name="Deng Z."/>
            <person name="Luo H."/>
            <person name="Luo M."/>
            <person name="Zhao B."/>
        </authorList>
    </citation>
    <scope>NUCLEOTIDE SEQUENCE [LARGE SCALE GENOMIC DNA]</scope>
    <source>
        <strain evidence="7">ATCC 10762</strain>
        <strain evidence="8">ATCC 10762 / DSM 40127 / CCM 3239 / JCM 4008 / LMG 5968 / NBRC 12843 / NCIMB 8234 / A-377</strain>
    </source>
</reference>
<name>A0A1E7NEU0_KITAU</name>
<dbReference type="InterPro" id="IPR050109">
    <property type="entry name" value="HTH-type_TetR-like_transc_reg"/>
</dbReference>
<accession>A0A8H9HZG8</accession>
<keyword evidence="3" id="KW-0804">Transcription</keyword>
<reference evidence="6" key="5">
    <citation type="submission" date="2020-09" db="EMBL/GenBank/DDBJ databases">
        <authorList>
            <person name="Sun Q."/>
            <person name="Ohkuma M."/>
        </authorList>
    </citation>
    <scope>NUCLEOTIDE SEQUENCE</scope>
    <source>
        <strain evidence="6">JCM 4434</strain>
    </source>
</reference>
<feature type="domain" description="HTH tetR-type" evidence="5">
    <location>
        <begin position="16"/>
        <end position="76"/>
    </location>
</feature>
<evidence type="ECO:0000256" key="2">
    <source>
        <dbReference type="ARBA" id="ARBA00023125"/>
    </source>
</evidence>
<dbReference type="InterPro" id="IPR001647">
    <property type="entry name" value="HTH_TetR"/>
</dbReference>
<dbReference type="RefSeq" id="WP_030285226.1">
    <property type="nucleotide sequence ID" value="NZ_BMUB01000011.1"/>
</dbReference>
<dbReference type="OrthoDB" id="155497at2"/>
<evidence type="ECO:0000313" key="7">
    <source>
        <dbReference type="EMBL" id="OEV39226.1"/>
    </source>
</evidence>
<evidence type="ECO:0000313" key="8">
    <source>
        <dbReference type="Proteomes" id="UP000037395"/>
    </source>
</evidence>
<evidence type="ECO:0000256" key="4">
    <source>
        <dbReference type="PROSITE-ProRule" id="PRU00335"/>
    </source>
</evidence>
<comment type="caution">
    <text evidence="7">The sequence shown here is derived from an EMBL/GenBank/DDBJ whole genome shotgun (WGS) entry which is preliminary data.</text>
</comment>
<proteinExistence type="predicted"/>
<dbReference type="GeneID" id="97487695"/>
<evidence type="ECO:0000313" key="6">
    <source>
        <dbReference type="EMBL" id="GGU88623.1"/>
    </source>
</evidence>
<dbReference type="InterPro" id="IPR009057">
    <property type="entry name" value="Homeodomain-like_sf"/>
</dbReference>
<dbReference type="PANTHER" id="PTHR30055">
    <property type="entry name" value="HTH-TYPE TRANSCRIPTIONAL REGULATOR RUTR"/>
    <property type="match status" value="1"/>
</dbReference>
<keyword evidence="1" id="KW-0805">Transcription regulation</keyword>
<dbReference type="Gene3D" id="1.10.357.10">
    <property type="entry name" value="Tetracycline Repressor, domain 2"/>
    <property type="match status" value="1"/>
</dbReference>
<dbReference type="PROSITE" id="PS50977">
    <property type="entry name" value="HTH_TETR_2"/>
    <property type="match status" value="1"/>
</dbReference>
<gene>
    <name evidence="6" type="ORF">GCM10010502_46860</name>
    <name evidence="7" type="ORF">HS99_0000405</name>
</gene>
<dbReference type="Proteomes" id="UP000610124">
    <property type="component" value="Unassembled WGS sequence"/>
</dbReference>
<dbReference type="PANTHER" id="PTHR30055:SF234">
    <property type="entry name" value="HTH-TYPE TRANSCRIPTIONAL REGULATOR BETI"/>
    <property type="match status" value="1"/>
</dbReference>
<dbReference type="Proteomes" id="UP000037395">
    <property type="component" value="Unassembled WGS sequence"/>
</dbReference>
<dbReference type="Pfam" id="PF00440">
    <property type="entry name" value="TetR_N"/>
    <property type="match status" value="1"/>
</dbReference>
<keyword evidence="2 4" id="KW-0238">DNA-binding</keyword>
<accession>A0A1E7NEU0</accession>
<dbReference type="Gene3D" id="1.10.10.60">
    <property type="entry name" value="Homeodomain-like"/>
    <property type="match status" value="1"/>
</dbReference>
<feature type="DNA-binding region" description="H-T-H motif" evidence="4">
    <location>
        <begin position="39"/>
        <end position="58"/>
    </location>
</feature>
<reference evidence="7" key="3">
    <citation type="submission" date="2016-08" db="EMBL/GenBank/DDBJ databases">
        <title>Sequencing, Assembly and Comparative Genomics of S. aureofaciens ATCC 10762.</title>
        <authorList>
            <person name="Gradnigo J.S."/>
            <person name="Johnson N."/>
            <person name="Somerville G.A."/>
        </authorList>
    </citation>
    <scope>NUCLEOTIDE SEQUENCE [LARGE SCALE GENOMIC DNA]</scope>
    <source>
        <strain evidence="7">ATCC 10762</strain>
    </source>
</reference>
<dbReference type="EMBL" id="BMUB01000011">
    <property type="protein sequence ID" value="GGU88623.1"/>
    <property type="molecule type" value="Genomic_DNA"/>
</dbReference>
<evidence type="ECO:0000256" key="1">
    <source>
        <dbReference type="ARBA" id="ARBA00023015"/>
    </source>
</evidence>
<evidence type="ECO:0000256" key="3">
    <source>
        <dbReference type="ARBA" id="ARBA00023163"/>
    </source>
</evidence>
<dbReference type="GO" id="GO:0003700">
    <property type="term" value="F:DNA-binding transcription factor activity"/>
    <property type="evidence" value="ECO:0007669"/>
    <property type="project" value="TreeGrafter"/>
</dbReference>
<organism evidence="7 8">
    <name type="scientific">Kitasatospora aureofaciens</name>
    <name type="common">Streptomyces aureofaciens</name>
    <dbReference type="NCBI Taxonomy" id="1894"/>
    <lineage>
        <taxon>Bacteria</taxon>
        <taxon>Bacillati</taxon>
        <taxon>Actinomycetota</taxon>
        <taxon>Actinomycetes</taxon>
        <taxon>Kitasatosporales</taxon>
        <taxon>Streptomycetaceae</taxon>
        <taxon>Kitasatospora</taxon>
    </lineage>
</organism>
<reference evidence="8" key="4">
    <citation type="submission" date="2016-08" db="EMBL/GenBank/DDBJ databases">
        <title>Sequencing, assembly and comparative genomics of S. aureofaciens ATCC 10762.</title>
        <authorList>
            <person name="Gradnigo J.S."/>
            <person name="Johnson N."/>
            <person name="Somerville G.A."/>
        </authorList>
    </citation>
    <scope>NUCLEOTIDE SEQUENCE [LARGE SCALE GENOMIC DNA]</scope>
    <source>
        <strain evidence="8">ATCC 10762 / DSM 40127 / CCM 3239 / JCM 4008 / LMG 5968 / NBRC 12843 / NCIMB 8234 / A-377</strain>
    </source>
</reference>
<reference evidence="6" key="1">
    <citation type="journal article" date="2014" name="Int. J. Syst. Evol. Microbiol.">
        <title>Complete genome sequence of Corynebacterium casei LMG S-19264T (=DSM 44701T), isolated from a smear-ripened cheese.</title>
        <authorList>
            <consortium name="US DOE Joint Genome Institute (JGI-PGF)"/>
            <person name="Walter F."/>
            <person name="Albersmeier A."/>
            <person name="Kalinowski J."/>
            <person name="Ruckert C."/>
        </authorList>
    </citation>
    <scope>NUCLEOTIDE SEQUENCE</scope>
    <source>
        <strain evidence="6">JCM 4434</strain>
    </source>
</reference>
<dbReference type="SUPFAM" id="SSF46689">
    <property type="entry name" value="Homeodomain-like"/>
    <property type="match status" value="1"/>
</dbReference>
<dbReference type="PRINTS" id="PR00455">
    <property type="entry name" value="HTHTETR"/>
</dbReference>
<dbReference type="GO" id="GO:0000976">
    <property type="term" value="F:transcription cis-regulatory region binding"/>
    <property type="evidence" value="ECO:0007669"/>
    <property type="project" value="TreeGrafter"/>
</dbReference>
<dbReference type="AlphaFoldDB" id="A0A1E7NEU0"/>
<sequence length="220" mass="23660">MTDTGTAPNLRELNKRRTREAISHAATRLFIERGFDRTTIAEVAAAAGVAKMTVTNHFPRKEDLFFDLHEEIVDRLPHAVAQRAPGESALAALRRDCLAGLDRRDPRLGFSGPDFARTIAESPGLGARLRELNEQSEAALAEALAEAVHPAPDGPRGVDFESRVAAALLAAVDRAVLSEVFRRTLAGEEQGAIADAVRPSAARAFDRLEGALGSYAVREG</sequence>
<keyword evidence="8" id="KW-1185">Reference proteome</keyword>
<dbReference type="EMBL" id="JPRF03000001">
    <property type="protein sequence ID" value="OEV39226.1"/>
    <property type="molecule type" value="Genomic_DNA"/>
</dbReference>